<feature type="transmembrane region" description="Helical" evidence="1">
    <location>
        <begin position="648"/>
        <end position="669"/>
    </location>
</feature>
<dbReference type="FunCoup" id="A0A2V0PGT1">
    <property type="interactions" value="2050"/>
</dbReference>
<feature type="transmembrane region" description="Helical" evidence="1">
    <location>
        <begin position="560"/>
        <end position="588"/>
    </location>
</feature>
<dbReference type="OrthoDB" id="445301at2759"/>
<keyword evidence="1" id="KW-0812">Transmembrane</keyword>
<organism evidence="2 3">
    <name type="scientific">Raphidocelis subcapitata</name>
    <dbReference type="NCBI Taxonomy" id="307507"/>
    <lineage>
        <taxon>Eukaryota</taxon>
        <taxon>Viridiplantae</taxon>
        <taxon>Chlorophyta</taxon>
        <taxon>core chlorophytes</taxon>
        <taxon>Chlorophyceae</taxon>
        <taxon>CS clade</taxon>
        <taxon>Sphaeropleales</taxon>
        <taxon>Selenastraceae</taxon>
        <taxon>Raphidocelis</taxon>
    </lineage>
</organism>
<name>A0A2V0PGT1_9CHLO</name>
<dbReference type="AlphaFoldDB" id="A0A2V0PGT1"/>
<feature type="transmembrane region" description="Helical" evidence="1">
    <location>
        <begin position="20"/>
        <end position="45"/>
    </location>
</feature>
<accession>A0A2V0PGT1</accession>
<comment type="caution">
    <text evidence="2">The sequence shown here is derived from an EMBL/GenBank/DDBJ whole genome shotgun (WGS) entry which is preliminary data.</text>
</comment>
<dbReference type="STRING" id="307507.A0A2V0PGT1"/>
<dbReference type="GO" id="GO:0042765">
    <property type="term" value="C:GPI-anchor transamidase complex"/>
    <property type="evidence" value="ECO:0007669"/>
    <property type="project" value="InterPro"/>
</dbReference>
<dbReference type="InParanoid" id="A0A2V0PGT1"/>
<dbReference type="Proteomes" id="UP000247498">
    <property type="component" value="Unassembled WGS sequence"/>
</dbReference>
<dbReference type="PANTHER" id="PTHR13304:SF0">
    <property type="entry name" value="GLYCOSYLPHOSPHATIDYLINOSITOL ANCHOR ATTACHMENT 1 PROTEIN"/>
    <property type="match status" value="1"/>
</dbReference>
<proteinExistence type="predicted"/>
<dbReference type="Pfam" id="PF04114">
    <property type="entry name" value="Gaa1"/>
    <property type="match status" value="1"/>
</dbReference>
<feature type="transmembrane region" description="Helical" evidence="1">
    <location>
        <begin position="600"/>
        <end position="622"/>
    </location>
</feature>
<sequence length="672" mass="69330">MKTPPKGQRQRPLERLLGLLLARADALSLLLLAAGLLGFAALPLLQRRISFDENALLAGSSRPTIRERSPEAFTAAAQLAAALEPHFRTPRFGEQLRGALSKAGLETYDQPFSVTRRGGGGGGGELRCSNVHAVLRSPRGDGKEALVLVTPVTLQPFATDFNQTAAGASLAVSLVHALLLHLRSAPWLAKDVIWVVADASCGLVEGVAAWVGEYQQTPTPRHVRSLAGAAPFGRAGVLQQGVVVEAADGRVGGLDLPLPGYDGQLPKLDMYWLLKSYTSGWVSAPFAGEPAPPPPPPLRAAAAAAAAAFGADAADAEAHAARLASMAAFAWAQARGLPLGAHAPFKTAAVDAVTLRLLPGGGGGRPSLDASSARAQLAEALELAVRSCSGLIEKFHHSFFLYVLVGTRHFVSVEQYIGVVVAPLLALVLQAARLKREQDEALGEEPPLAALAADRAQWGAAARRVLLAHALCAAAGLALREGPAIAAAAGGGTAALPDAGAAVGLGLLLALGVGECAQLLLGGRSDSKSVGTSGQRQQEQQQQQQRAAWRRKQAIVQLSAAAAVLAALACLNWALAYAAALALAPLAIACRGRAGAGSSLGRAAAVLVWALFSPPALLQAAYAVSGHARAALLQPGQLQWLLLGSSDAAYAVFWGLYLPFWALHGSIALGGR</sequence>
<dbReference type="GO" id="GO:0016255">
    <property type="term" value="P:attachment of GPI anchor to protein"/>
    <property type="evidence" value="ECO:0007669"/>
    <property type="project" value="TreeGrafter"/>
</dbReference>
<evidence type="ECO:0000313" key="3">
    <source>
        <dbReference type="Proteomes" id="UP000247498"/>
    </source>
</evidence>
<reference evidence="2 3" key="1">
    <citation type="journal article" date="2018" name="Sci. Rep.">
        <title>Raphidocelis subcapitata (=Pseudokirchneriella subcapitata) provides an insight into genome evolution and environmental adaptations in the Sphaeropleales.</title>
        <authorList>
            <person name="Suzuki S."/>
            <person name="Yamaguchi H."/>
            <person name="Nakajima N."/>
            <person name="Kawachi M."/>
        </authorList>
    </citation>
    <scope>NUCLEOTIDE SEQUENCE [LARGE SCALE GENOMIC DNA]</scope>
    <source>
        <strain evidence="2 3">NIES-35</strain>
    </source>
</reference>
<gene>
    <name evidence="2" type="ORF">Rsub_10134</name>
</gene>
<keyword evidence="1" id="KW-0472">Membrane</keyword>
<evidence type="ECO:0000313" key="2">
    <source>
        <dbReference type="EMBL" id="GBF97123.1"/>
    </source>
</evidence>
<protein>
    <submittedName>
        <fullName evidence="2">Glycosylphosphatidylinositol anchor attachment</fullName>
    </submittedName>
</protein>
<keyword evidence="1" id="KW-1133">Transmembrane helix</keyword>
<keyword evidence="3" id="KW-1185">Reference proteome</keyword>
<evidence type="ECO:0000256" key="1">
    <source>
        <dbReference type="SAM" id="Phobius"/>
    </source>
</evidence>
<dbReference type="EMBL" id="BDRX01000092">
    <property type="protein sequence ID" value="GBF97123.1"/>
    <property type="molecule type" value="Genomic_DNA"/>
</dbReference>
<dbReference type="InterPro" id="IPR007246">
    <property type="entry name" value="Gaa1"/>
</dbReference>
<dbReference type="PANTHER" id="PTHR13304">
    <property type="entry name" value="GLYCOSYLPHOSPHATIDYLINOSITOL ANCHOR ATTACHMENT 1 PROTEIN"/>
    <property type="match status" value="1"/>
</dbReference>